<dbReference type="Pfam" id="PF01300">
    <property type="entry name" value="Sua5_yciO_yrdC"/>
    <property type="match status" value="1"/>
</dbReference>
<evidence type="ECO:0000256" key="3">
    <source>
        <dbReference type="ARBA" id="ARBA00012584"/>
    </source>
</evidence>
<dbReference type="Gene3D" id="3.90.870.10">
    <property type="entry name" value="DHBP synthase"/>
    <property type="match status" value="1"/>
</dbReference>
<dbReference type="PROSITE" id="PS51163">
    <property type="entry name" value="YRDC"/>
    <property type="match status" value="1"/>
</dbReference>
<keyword evidence="10" id="KW-1185">Reference proteome</keyword>
<dbReference type="PANTHER" id="PTHR17490">
    <property type="entry name" value="SUA5"/>
    <property type="match status" value="1"/>
</dbReference>
<evidence type="ECO:0000256" key="1">
    <source>
        <dbReference type="ARBA" id="ARBA00004496"/>
    </source>
</evidence>
<evidence type="ECO:0000259" key="8">
    <source>
        <dbReference type="PROSITE" id="PS51163"/>
    </source>
</evidence>
<evidence type="ECO:0000313" key="10">
    <source>
        <dbReference type="Proteomes" id="UP001642540"/>
    </source>
</evidence>
<evidence type="ECO:0000256" key="5">
    <source>
        <dbReference type="ARBA" id="ARBA00022490"/>
    </source>
</evidence>
<sequence>MATKTRAVLGRVQQCFFSSAKRSVFSSSSPVLHDPPPPISLASSRKMENCNGVAVEDPPPEPFIISLSSSVNLSSVSTQGASIITSGGLIATPTDTVYGIAGDAQNDAAISAIYKIKGRHCDKPVAICVSEISQVYQWGKVLVPRSLLEDLLPGPVTLVFERQPLLNPGLNPNTNLIGIRIPDHQFIRKLAEAHGGPVALTSANFSNCPSTLEVEEFKEMWPYLQAIFDGGRLSSCEKSEAAARAGSTVIDLSSQGHFKIIREGTAYSECVEVLNTSLYDKIHLPSIHPLRLPVPQYAFSSNRLIQRGAKIYYLILHSTELIAKLKADAQPQPVSKNRQYFQKEFIRRIERRGKEETLSIMGTDSE</sequence>
<dbReference type="SUPFAM" id="SSF55821">
    <property type="entry name" value="YrdC/RibB"/>
    <property type="match status" value="1"/>
</dbReference>
<evidence type="ECO:0000256" key="6">
    <source>
        <dbReference type="ARBA" id="ARBA00022679"/>
    </source>
</evidence>
<keyword evidence="6" id="KW-0808">Transferase</keyword>
<dbReference type="InterPro" id="IPR050156">
    <property type="entry name" value="TC-AMP_synthase_SUA5"/>
</dbReference>
<organism evidence="9 10">
    <name type="scientific">Orchesella dallaii</name>
    <dbReference type="NCBI Taxonomy" id="48710"/>
    <lineage>
        <taxon>Eukaryota</taxon>
        <taxon>Metazoa</taxon>
        <taxon>Ecdysozoa</taxon>
        <taxon>Arthropoda</taxon>
        <taxon>Hexapoda</taxon>
        <taxon>Collembola</taxon>
        <taxon>Entomobryomorpha</taxon>
        <taxon>Entomobryoidea</taxon>
        <taxon>Orchesellidae</taxon>
        <taxon>Orchesellinae</taxon>
        <taxon>Orchesella</taxon>
    </lineage>
</organism>
<comment type="catalytic activity">
    <reaction evidence="7">
        <text>L-threonine + hydrogencarbonate + ATP = L-threonylcarbamoyladenylate + diphosphate + H2O</text>
        <dbReference type="Rhea" id="RHEA:36407"/>
        <dbReference type="ChEBI" id="CHEBI:15377"/>
        <dbReference type="ChEBI" id="CHEBI:17544"/>
        <dbReference type="ChEBI" id="CHEBI:30616"/>
        <dbReference type="ChEBI" id="CHEBI:33019"/>
        <dbReference type="ChEBI" id="CHEBI:57926"/>
        <dbReference type="ChEBI" id="CHEBI:73682"/>
        <dbReference type="EC" id="2.7.7.87"/>
    </reaction>
</comment>
<evidence type="ECO:0000256" key="7">
    <source>
        <dbReference type="ARBA" id="ARBA00048366"/>
    </source>
</evidence>
<dbReference type="InterPro" id="IPR006070">
    <property type="entry name" value="Sua5-like_dom"/>
</dbReference>
<accession>A0ABP1Q3Y4</accession>
<evidence type="ECO:0000313" key="9">
    <source>
        <dbReference type="EMBL" id="CAL8084997.1"/>
    </source>
</evidence>
<reference evidence="9 10" key="1">
    <citation type="submission" date="2024-08" db="EMBL/GenBank/DDBJ databases">
        <authorList>
            <person name="Cucini C."/>
            <person name="Frati F."/>
        </authorList>
    </citation>
    <scope>NUCLEOTIDE SEQUENCE [LARGE SCALE GENOMIC DNA]</scope>
</reference>
<dbReference type="EMBL" id="CAXLJM020000019">
    <property type="protein sequence ID" value="CAL8084997.1"/>
    <property type="molecule type" value="Genomic_DNA"/>
</dbReference>
<dbReference type="Proteomes" id="UP001642540">
    <property type="component" value="Unassembled WGS sequence"/>
</dbReference>
<proteinExistence type="inferred from homology"/>
<keyword evidence="5" id="KW-0963">Cytoplasm</keyword>
<dbReference type="PANTHER" id="PTHR17490:SF10">
    <property type="entry name" value="THREONYLCARBAMOYL-AMP SYNTHASE"/>
    <property type="match status" value="1"/>
</dbReference>
<comment type="caution">
    <text evidence="9">The sequence shown here is derived from an EMBL/GenBank/DDBJ whole genome shotgun (WGS) entry which is preliminary data.</text>
</comment>
<evidence type="ECO:0000256" key="4">
    <source>
        <dbReference type="ARBA" id="ARBA00015492"/>
    </source>
</evidence>
<comment type="similarity">
    <text evidence="2">Belongs to the SUA5 family.</text>
</comment>
<dbReference type="EC" id="2.7.7.87" evidence="3"/>
<name>A0ABP1Q3Y4_9HEXA</name>
<evidence type="ECO:0000256" key="2">
    <source>
        <dbReference type="ARBA" id="ARBA00007663"/>
    </source>
</evidence>
<comment type="subcellular location">
    <subcellularLocation>
        <location evidence="1">Cytoplasm</location>
    </subcellularLocation>
</comment>
<protein>
    <recommendedName>
        <fullName evidence="4">Threonylcarbamoyl-AMP synthase</fullName>
        <ecNumber evidence="3">2.7.7.87</ecNumber>
    </recommendedName>
</protein>
<dbReference type="InterPro" id="IPR017945">
    <property type="entry name" value="DHBP_synth_RibB-like_a/b_dom"/>
</dbReference>
<dbReference type="NCBIfam" id="TIGR00057">
    <property type="entry name" value="L-threonylcarbamoyladenylate synthase"/>
    <property type="match status" value="1"/>
</dbReference>
<gene>
    <name evidence="9" type="ORF">ODALV1_LOCUS5970</name>
</gene>
<feature type="domain" description="YrdC-like" evidence="8">
    <location>
        <begin position="74"/>
        <end position="266"/>
    </location>
</feature>